<keyword evidence="4" id="KW-1185">Reference proteome</keyword>
<dbReference type="Gene3D" id="4.10.520.10">
    <property type="entry name" value="IHF-like DNA-binding proteins"/>
    <property type="match status" value="1"/>
</dbReference>
<dbReference type="RefSeq" id="WP_024996042.1">
    <property type="nucleotide sequence ID" value="NZ_ATZI01000001.1"/>
</dbReference>
<dbReference type="InterPro" id="IPR010992">
    <property type="entry name" value="IHF-like_DNA-bd_dom_sf"/>
</dbReference>
<sequence>MSAQYDLVKVPTGSNEEKEELLYPRIVSSGTIDTETLIERISQSSTFTPGDLKGALQEFTHSLTEYLKDGYTVELGEIGYFSPSIKGRGVKNKKDIRSTSITFKSVNFRANKKLRRNLRGDLQRSTNGFRQSAQVGEEERLRRLLHYLEANFFITRVQYTHLTGLLKNRALAELRKFVTDGLLEIKGTGNRLVFIRNSSL</sequence>
<dbReference type="InterPro" id="IPR005902">
    <property type="entry name" value="HU_DNA-bd_put"/>
</dbReference>
<evidence type="ECO:0000313" key="3">
    <source>
        <dbReference type="EMBL" id="GAK36037.1"/>
    </source>
</evidence>
<name>A0A069D0U0_9BACE</name>
<evidence type="ECO:0000256" key="1">
    <source>
        <dbReference type="ARBA" id="ARBA00023125"/>
    </source>
</evidence>
<dbReference type="GO" id="GO:0003677">
    <property type="term" value="F:DNA binding"/>
    <property type="evidence" value="ECO:0007669"/>
    <property type="project" value="UniProtKB-KW"/>
</dbReference>
<dbReference type="eggNOG" id="COG0776">
    <property type="taxonomic scope" value="Bacteria"/>
</dbReference>
<dbReference type="Pfam" id="PF18291">
    <property type="entry name" value="HU-HIG"/>
    <property type="match status" value="1"/>
</dbReference>
<dbReference type="EMBL" id="BAJS01000004">
    <property type="protein sequence ID" value="GAK36037.1"/>
    <property type="molecule type" value="Genomic_DNA"/>
</dbReference>
<protein>
    <submittedName>
        <fullName evidence="3">Putative DNA-binding protein</fullName>
    </submittedName>
</protein>
<accession>A0A069D0U0</accession>
<dbReference type="AlphaFoldDB" id="A0A069D0U0"/>
<feature type="domain" description="HU" evidence="2">
    <location>
        <begin position="1"/>
        <end position="120"/>
    </location>
</feature>
<proteinExistence type="predicted"/>
<organism evidence="3 4">
    <name type="scientific">Bacteroides graminisolvens DSM 19988 = JCM 15093</name>
    <dbReference type="NCBI Taxonomy" id="1121097"/>
    <lineage>
        <taxon>Bacteria</taxon>
        <taxon>Pseudomonadati</taxon>
        <taxon>Bacteroidota</taxon>
        <taxon>Bacteroidia</taxon>
        <taxon>Bacteroidales</taxon>
        <taxon>Bacteroidaceae</taxon>
        <taxon>Bacteroides</taxon>
    </lineage>
</organism>
<evidence type="ECO:0000313" key="4">
    <source>
        <dbReference type="Proteomes" id="UP000027601"/>
    </source>
</evidence>
<dbReference type="OrthoDB" id="1097869at2"/>
<reference evidence="3 4" key="1">
    <citation type="journal article" date="2015" name="Microbes Environ.">
        <title>Distribution and evolution of nitrogen fixation genes in the phylum bacteroidetes.</title>
        <authorList>
            <person name="Inoue J."/>
            <person name="Oshima K."/>
            <person name="Suda W."/>
            <person name="Sakamoto M."/>
            <person name="Iino T."/>
            <person name="Noda S."/>
            <person name="Hongoh Y."/>
            <person name="Hattori M."/>
            <person name="Ohkuma M."/>
        </authorList>
    </citation>
    <scope>NUCLEOTIDE SEQUENCE [LARGE SCALE GENOMIC DNA]</scope>
    <source>
        <strain evidence="3 4">JCM 15093</strain>
    </source>
</reference>
<gene>
    <name evidence="3" type="ORF">JCM15093_1171</name>
</gene>
<dbReference type="STRING" id="1121097.GCA_000428125_00053"/>
<dbReference type="SUPFAM" id="SSF47729">
    <property type="entry name" value="IHF-like DNA-binding proteins"/>
    <property type="match status" value="1"/>
</dbReference>
<keyword evidence="1 3" id="KW-0238">DNA-binding</keyword>
<dbReference type="Proteomes" id="UP000027601">
    <property type="component" value="Unassembled WGS sequence"/>
</dbReference>
<evidence type="ECO:0000259" key="2">
    <source>
        <dbReference type="Pfam" id="PF18291"/>
    </source>
</evidence>
<dbReference type="InterPro" id="IPR041607">
    <property type="entry name" value="HU-HIG"/>
</dbReference>
<comment type="caution">
    <text evidence="3">The sequence shown here is derived from an EMBL/GenBank/DDBJ whole genome shotgun (WGS) entry which is preliminary data.</text>
</comment>
<dbReference type="NCBIfam" id="TIGR01201">
    <property type="entry name" value="HU_rel"/>
    <property type="match status" value="1"/>
</dbReference>